<accession>A0A8E5KAX1</accession>
<sequence length="207" mass="23410">MNNLAHILSILYAILVTVGYIPALVGLIRDKNVKGVDSYFWFYIVVTVSISLTSLFVTHAPLFQIISVSINLLLGIICFIIYLFRTTEVSILEMVMFIIVIYIGYSVANYSVEYGQIMATISIIVAYLSQINKFYKTKSTNGTSKYLFLIIGIALACLIISMLITNTTPHVIYTEVANFILITICYLQASYYEYKGVDNNERLNTKR</sequence>
<evidence type="ECO:0000313" key="2">
    <source>
        <dbReference type="EMBL" id="QVD57697.1"/>
    </source>
</evidence>
<name>A0A8E5KAX1_9CAUD</name>
<feature type="transmembrane region" description="Helical" evidence="1">
    <location>
        <begin position="6"/>
        <end position="28"/>
    </location>
</feature>
<feature type="transmembrane region" description="Helical" evidence="1">
    <location>
        <begin position="63"/>
        <end position="84"/>
    </location>
</feature>
<feature type="transmembrane region" description="Helical" evidence="1">
    <location>
        <begin position="146"/>
        <end position="165"/>
    </location>
</feature>
<feature type="transmembrane region" description="Helical" evidence="1">
    <location>
        <begin position="91"/>
        <end position="108"/>
    </location>
</feature>
<keyword evidence="1" id="KW-0812">Transmembrane</keyword>
<evidence type="ECO:0000256" key="1">
    <source>
        <dbReference type="SAM" id="Phobius"/>
    </source>
</evidence>
<feature type="transmembrane region" description="Helical" evidence="1">
    <location>
        <begin position="114"/>
        <end position="134"/>
    </location>
</feature>
<evidence type="ECO:0000313" key="3">
    <source>
        <dbReference type="Proteomes" id="UP000676717"/>
    </source>
</evidence>
<feature type="transmembrane region" description="Helical" evidence="1">
    <location>
        <begin position="40"/>
        <end position="57"/>
    </location>
</feature>
<keyword evidence="1" id="KW-0472">Membrane</keyword>
<dbReference type="Proteomes" id="UP000676717">
    <property type="component" value="Segment"/>
</dbReference>
<protein>
    <submittedName>
        <fullName evidence="2">Membrane protein</fullName>
    </submittedName>
</protein>
<reference evidence="2" key="1">
    <citation type="journal article" date="2021" name="Pharmaceuticals (Basel)">
        <title>epsilon(2)-Phages Are Naturally Bred and Have a Vastly Improved Host Range in Staphylococcus aureus over Wild Type Phages.</title>
        <authorList>
            <person name="Saez Moreno D."/>
            <person name="Visram Z."/>
            <person name="Mutti M."/>
            <person name="Restrepo-Cordoba M."/>
            <person name="Hartmann S."/>
            <person name="Kremers A.I."/>
            <person name="Tisakova L."/>
            <person name="Schertler S."/>
            <person name="Wittmann J."/>
            <person name="Kalali B."/>
            <person name="Monecke S."/>
            <person name="Ehricht R."/>
            <person name="Resch G."/>
            <person name="Corsini L."/>
        </authorList>
    </citation>
    <scope>NUCLEOTIDE SEQUENCE</scope>
</reference>
<keyword evidence="1" id="KW-1133">Transmembrane helix</keyword>
<feature type="transmembrane region" description="Helical" evidence="1">
    <location>
        <begin position="171"/>
        <end position="192"/>
    </location>
</feature>
<dbReference type="Gene3D" id="1.20.1280.290">
    <property type="match status" value="2"/>
</dbReference>
<organism evidence="2 3">
    <name type="scientific">Staphylococcus phage PM56</name>
    <dbReference type="NCBI Taxonomy" id="2834980"/>
    <lineage>
        <taxon>Viruses</taxon>
        <taxon>Duplodnaviria</taxon>
        <taxon>Heunggongvirae</taxon>
        <taxon>Uroviricota</taxon>
        <taxon>Caudoviricetes</taxon>
        <taxon>Herelleviridae</taxon>
        <taxon>Twortvirinae</taxon>
        <taxon>Silviavirus</taxon>
        <taxon>Silviavirus remus</taxon>
    </lineage>
</organism>
<proteinExistence type="predicted"/>
<gene>
    <name evidence="2" type="ORF">PM56_152</name>
</gene>
<dbReference type="EMBL" id="MW546071">
    <property type="protein sequence ID" value="QVD57697.1"/>
    <property type="molecule type" value="Genomic_DNA"/>
</dbReference>